<feature type="transmembrane region" description="Helical" evidence="1">
    <location>
        <begin position="28"/>
        <end position="47"/>
    </location>
</feature>
<proteinExistence type="predicted"/>
<dbReference type="EMBL" id="PIOC01000010">
    <property type="protein sequence ID" value="RDW20069.1"/>
    <property type="molecule type" value="Genomic_DNA"/>
</dbReference>
<keyword evidence="1" id="KW-1133">Transmembrane helix</keyword>
<keyword evidence="4" id="KW-1185">Reference proteome</keyword>
<gene>
    <name evidence="3" type="ORF">CWR48_04920</name>
</gene>
<keyword evidence="1" id="KW-0812">Transmembrane</keyword>
<organism evidence="3 4">
    <name type="scientific">Oceanobacillus arenosus</name>
    <dbReference type="NCBI Taxonomy" id="1229153"/>
    <lineage>
        <taxon>Bacteria</taxon>
        <taxon>Bacillati</taxon>
        <taxon>Bacillota</taxon>
        <taxon>Bacilli</taxon>
        <taxon>Bacillales</taxon>
        <taxon>Bacillaceae</taxon>
        <taxon>Oceanobacillus</taxon>
    </lineage>
</organism>
<reference evidence="4" key="1">
    <citation type="submission" date="2017-11" db="EMBL/GenBank/DDBJ databases">
        <authorList>
            <person name="Zhu W."/>
        </authorList>
    </citation>
    <scope>NUCLEOTIDE SEQUENCE [LARGE SCALE GENOMIC DNA]</scope>
    <source>
        <strain evidence="4">CAU 1183</strain>
    </source>
</reference>
<accession>A0A3D8PY36</accession>
<dbReference type="InterPro" id="IPR025588">
    <property type="entry name" value="YcxB-like_C"/>
</dbReference>
<sequence>MIAKFKIDLDDVIAVQSFLATKSKFQRWNRLAISIVASIALLIFNMLVFKVNFITLAIVSAGFFYVSYNYIFKKAQINQAKRLAKNNPSMMNSACTLTVSENGLVRELKNSTNKLEWNEIKLVSEDEARYLLYMSDIHVITIKKNPYNMSEEETQEYNALLRNYFNQHNIATE</sequence>
<protein>
    <recommendedName>
        <fullName evidence="2">YcxB-like C-terminal domain-containing protein</fullName>
    </recommendedName>
</protein>
<evidence type="ECO:0000256" key="1">
    <source>
        <dbReference type="SAM" id="Phobius"/>
    </source>
</evidence>
<feature type="domain" description="YcxB-like C-terminal" evidence="2">
    <location>
        <begin position="100"/>
        <end position="161"/>
    </location>
</feature>
<evidence type="ECO:0000313" key="3">
    <source>
        <dbReference type="EMBL" id="RDW20069.1"/>
    </source>
</evidence>
<keyword evidence="1" id="KW-0472">Membrane</keyword>
<name>A0A3D8PY36_9BACI</name>
<dbReference type="AlphaFoldDB" id="A0A3D8PY36"/>
<dbReference type="Pfam" id="PF14317">
    <property type="entry name" value="YcxB"/>
    <property type="match status" value="1"/>
</dbReference>
<dbReference type="RefSeq" id="WP_115771947.1">
    <property type="nucleotide sequence ID" value="NZ_PIOC01000010.1"/>
</dbReference>
<feature type="transmembrane region" description="Helical" evidence="1">
    <location>
        <begin position="53"/>
        <end position="72"/>
    </location>
</feature>
<dbReference type="Proteomes" id="UP000257143">
    <property type="component" value="Unassembled WGS sequence"/>
</dbReference>
<evidence type="ECO:0000313" key="4">
    <source>
        <dbReference type="Proteomes" id="UP000257143"/>
    </source>
</evidence>
<evidence type="ECO:0000259" key="2">
    <source>
        <dbReference type="Pfam" id="PF14317"/>
    </source>
</evidence>
<comment type="caution">
    <text evidence="3">The sequence shown here is derived from an EMBL/GenBank/DDBJ whole genome shotgun (WGS) entry which is preliminary data.</text>
</comment>
<dbReference type="OrthoDB" id="2866610at2"/>